<dbReference type="STRING" id="287986.DV20_05925"/>
<dbReference type="Proteomes" id="UP000027345">
    <property type="component" value="Unassembled WGS sequence"/>
</dbReference>
<dbReference type="AlphaFoldDB" id="A0A066UGI3"/>
<gene>
    <name evidence="2" type="ORF">DV20_05925</name>
</gene>
<dbReference type="EMBL" id="JMQI01000011">
    <property type="protein sequence ID" value="KDN23254.1"/>
    <property type="molecule type" value="Genomic_DNA"/>
</dbReference>
<comment type="caution">
    <text evidence="2">The sequence shown here is derived from an EMBL/GenBank/DDBJ whole genome shotgun (WGS) entry which is preliminary data.</text>
</comment>
<dbReference type="RefSeq" id="WP_043776975.1">
    <property type="nucleotide sequence ID" value="NZ_JMQI01000011.1"/>
</dbReference>
<name>A0A066UGI3_9PSEU</name>
<keyword evidence="3" id="KW-1185">Reference proteome</keyword>
<accession>A0A066UGI3</accession>
<dbReference type="OrthoDB" id="3638683at2"/>
<reference evidence="2 3" key="1">
    <citation type="submission" date="2014-05" db="EMBL/GenBank/DDBJ databases">
        <title>Draft genome sequence of Amycolatopsis rifamycinica DSM 46095.</title>
        <authorList>
            <person name="Lal R."/>
            <person name="Saxena A."/>
            <person name="Kumari R."/>
            <person name="Mukherjee U."/>
            <person name="Singh P."/>
            <person name="Sangwan N."/>
            <person name="Mahato N.K."/>
        </authorList>
    </citation>
    <scope>NUCLEOTIDE SEQUENCE [LARGE SCALE GENOMIC DNA]</scope>
    <source>
        <strain evidence="2 3">DSM 46095</strain>
    </source>
</reference>
<feature type="region of interest" description="Disordered" evidence="1">
    <location>
        <begin position="1"/>
        <end position="20"/>
    </location>
</feature>
<sequence length="71" mass="7544">MTAVLLASAPAATARAADPPTAGYRECSVLRTIVRYGWAPGGDGRYHLVTFRKPQVVSVVFPVARFAAPVD</sequence>
<evidence type="ECO:0000256" key="1">
    <source>
        <dbReference type="SAM" id="MobiDB-lite"/>
    </source>
</evidence>
<evidence type="ECO:0000313" key="3">
    <source>
        <dbReference type="Proteomes" id="UP000027345"/>
    </source>
</evidence>
<evidence type="ECO:0000313" key="2">
    <source>
        <dbReference type="EMBL" id="KDN23254.1"/>
    </source>
</evidence>
<proteinExistence type="predicted"/>
<organism evidence="2 3">
    <name type="scientific">Amycolatopsis rifamycinica</name>
    <dbReference type="NCBI Taxonomy" id="287986"/>
    <lineage>
        <taxon>Bacteria</taxon>
        <taxon>Bacillati</taxon>
        <taxon>Actinomycetota</taxon>
        <taxon>Actinomycetes</taxon>
        <taxon>Pseudonocardiales</taxon>
        <taxon>Pseudonocardiaceae</taxon>
        <taxon>Amycolatopsis</taxon>
    </lineage>
</organism>
<protein>
    <submittedName>
        <fullName evidence="2">Uncharacterized protein</fullName>
    </submittedName>
</protein>